<keyword evidence="5" id="KW-0966">Cell projection</keyword>
<name>A0A2X3KF13_ECOLX</name>
<dbReference type="Proteomes" id="UP000250991">
    <property type="component" value="Unassembled WGS sequence"/>
</dbReference>
<dbReference type="EMBL" id="UARW01000010">
    <property type="protein sequence ID" value="SQD04625.1"/>
    <property type="molecule type" value="Genomic_DNA"/>
</dbReference>
<feature type="domain" description="HYDIN/VesB/CFA65-like Ig-like" evidence="6">
    <location>
        <begin position="3"/>
        <end position="70"/>
    </location>
</feature>
<gene>
    <name evidence="7" type="ORF">NCTC8009_05149</name>
</gene>
<evidence type="ECO:0000313" key="8">
    <source>
        <dbReference type="Proteomes" id="UP000250991"/>
    </source>
</evidence>
<evidence type="ECO:0000313" key="7">
    <source>
        <dbReference type="EMBL" id="SQD04625.1"/>
    </source>
</evidence>
<dbReference type="Pfam" id="PF22544">
    <property type="entry name" value="HYDIN_VesB_CFA65-like_Ig"/>
    <property type="match status" value="1"/>
</dbReference>
<evidence type="ECO:0000259" key="6">
    <source>
        <dbReference type="Pfam" id="PF22544"/>
    </source>
</evidence>
<evidence type="ECO:0000256" key="1">
    <source>
        <dbReference type="ARBA" id="ARBA00004138"/>
    </source>
</evidence>
<dbReference type="Gene3D" id="2.60.40.10">
    <property type="entry name" value="Immunoglobulins"/>
    <property type="match status" value="1"/>
</dbReference>
<keyword evidence="4" id="KW-0969">Cilium</keyword>
<accession>A0A2X3KF13</accession>
<reference evidence="7 8" key="1">
    <citation type="submission" date="2018-06" db="EMBL/GenBank/DDBJ databases">
        <authorList>
            <consortium name="Pathogen Informatics"/>
            <person name="Doyle S."/>
        </authorList>
    </citation>
    <scope>NUCLEOTIDE SEQUENCE [LARGE SCALE GENOMIC DNA]</scope>
    <source>
        <strain evidence="7 8">NCTC8009</strain>
    </source>
</reference>
<dbReference type="InterPro" id="IPR013783">
    <property type="entry name" value="Ig-like_fold"/>
</dbReference>
<comment type="subcellular location">
    <subcellularLocation>
        <location evidence="1">Cell projection</location>
        <location evidence="1">Cilium</location>
    </subcellularLocation>
    <subcellularLocation>
        <location evidence="2">Cytoplasm</location>
    </subcellularLocation>
</comment>
<evidence type="ECO:0000256" key="3">
    <source>
        <dbReference type="ARBA" id="ARBA00022490"/>
    </source>
</evidence>
<organism evidence="7 8">
    <name type="scientific">Escherichia coli</name>
    <dbReference type="NCBI Taxonomy" id="562"/>
    <lineage>
        <taxon>Bacteria</taxon>
        <taxon>Pseudomonadati</taxon>
        <taxon>Pseudomonadota</taxon>
        <taxon>Gammaproteobacteria</taxon>
        <taxon>Enterobacterales</taxon>
        <taxon>Enterobacteriaceae</taxon>
        <taxon>Escherichia</taxon>
    </lineage>
</organism>
<evidence type="ECO:0000256" key="2">
    <source>
        <dbReference type="ARBA" id="ARBA00004496"/>
    </source>
</evidence>
<dbReference type="AlphaFoldDB" id="A0A2X3KF13"/>
<proteinExistence type="predicted"/>
<evidence type="ECO:0000256" key="5">
    <source>
        <dbReference type="ARBA" id="ARBA00023273"/>
    </source>
</evidence>
<dbReference type="InterPro" id="IPR053879">
    <property type="entry name" value="HYDIN_VesB_CFA65-like_Ig"/>
</dbReference>
<evidence type="ECO:0000256" key="4">
    <source>
        <dbReference type="ARBA" id="ARBA00023069"/>
    </source>
</evidence>
<dbReference type="GO" id="GO:0005737">
    <property type="term" value="C:cytoplasm"/>
    <property type="evidence" value="ECO:0007669"/>
    <property type="project" value="UniProtKB-SubCell"/>
</dbReference>
<sequence>MTAKEVITRTVKVTNVGKPSVAEERSKITPVSAIKVTPTSGTVAKGKTTTLTVSFEPGKCNRQDVQSGFRRSVESHH</sequence>
<protein>
    <submittedName>
        <fullName evidence="7">Phage major tail protein</fullName>
    </submittedName>
</protein>
<keyword evidence="3" id="KW-0963">Cytoplasm</keyword>